<dbReference type="InterPro" id="IPR016135">
    <property type="entry name" value="UBQ-conjugating_enzyme/RWD"/>
</dbReference>
<evidence type="ECO:0000259" key="7">
    <source>
        <dbReference type="PROSITE" id="PS50127"/>
    </source>
</evidence>
<sequence>MSLPKRIIKETERLVADPAPGITAAPHEDNLRYFDVTIQGPDGSPFQHGVFHLELFLPEEYPMSPPKVRFLTKIYHPNIDKLGRICLDILKDKWSPALQIRTVLLSIQALLSAPNPDDPLATDVAKHYKENEKDAQRVSREWTEKGSRLADRHMYFTTLSWCTWARFSAALCLLAPSATITSPIPWPTRLPLMSLIADIFPLVITHLVPTARDTVSPSLLTLASTSRLVRQACLPFLFAEVRWPQKYKTDRDNDLLFYPESLWPYIRHVIFSHFRLDWHDEWTEPGRIRHGYLDRDGIYCPYHMELAILALARMPKLAKVTLSTPFLPPQALYEALGQCCSLSSFTLIDTPIDQSLMQFFPVPLRRVNLTPVGQTLRIGDGPTDPKFSEITYFMRDWRRKYRAQANLRGFRELRSSGVFLRQHAPTLTHLELSGDLTAYTGLATINWPALRTFVLHGRIPSLIVNISFQIGAATRQTPRLFDVLHRMPALRDFRLLFPQSKAQEYRFLDPYILANPENLAKLASLESFAISNACALNGVFNYMPSLRRLAIMALVDLPRWPIALSQPQVESVIADIGASNCPLKHLRIIIEDKLTPSICRLIATHCPQLEILEIERCGYHDGKSVASCDTDPGNVVFTLHRTQQEYLEALSPLSSLRDLRLCMQFPEYDEIDNMESWRVVRHEWAAFFARGLKSLRKVGFEYRKRTGTHRYQDAWLDYAISEDGEIRLSPLPPMWYSFPEVWEPEEIRF</sequence>
<evidence type="ECO:0000256" key="6">
    <source>
        <dbReference type="PROSITE-ProRule" id="PRU10133"/>
    </source>
</evidence>
<proteinExistence type="predicted"/>
<dbReference type="InterPro" id="IPR023313">
    <property type="entry name" value="UBQ-conjugating_AS"/>
</dbReference>
<dbReference type="GO" id="GO:0061631">
    <property type="term" value="F:ubiquitin conjugating enzyme activity"/>
    <property type="evidence" value="ECO:0007669"/>
    <property type="project" value="UniProtKB-EC"/>
</dbReference>
<dbReference type="SMART" id="SM00212">
    <property type="entry name" value="UBCc"/>
    <property type="match status" value="1"/>
</dbReference>
<dbReference type="PROSITE" id="PS00183">
    <property type="entry name" value="UBC_1"/>
    <property type="match status" value="1"/>
</dbReference>
<feature type="domain" description="UBC core" evidence="7">
    <location>
        <begin position="2"/>
        <end position="148"/>
    </location>
</feature>
<name>A0A8I2YR93_9AGAM</name>
<evidence type="ECO:0000256" key="1">
    <source>
        <dbReference type="ARBA" id="ARBA00012486"/>
    </source>
</evidence>
<keyword evidence="5" id="KW-0067">ATP-binding</keyword>
<dbReference type="EC" id="2.3.2.23" evidence="1"/>
<gene>
    <name evidence="8" type="ORF">JVT61DRAFT_1571</name>
</gene>
<dbReference type="GO" id="GO:0005524">
    <property type="term" value="F:ATP binding"/>
    <property type="evidence" value="ECO:0007669"/>
    <property type="project" value="UniProtKB-KW"/>
</dbReference>
<dbReference type="SUPFAM" id="SSF52047">
    <property type="entry name" value="RNI-like"/>
    <property type="match status" value="1"/>
</dbReference>
<dbReference type="InterPro" id="IPR032675">
    <property type="entry name" value="LRR_dom_sf"/>
</dbReference>
<evidence type="ECO:0000256" key="4">
    <source>
        <dbReference type="ARBA" id="ARBA00022786"/>
    </source>
</evidence>
<dbReference type="AlphaFoldDB" id="A0A8I2YR93"/>
<reference evidence="8" key="1">
    <citation type="submission" date="2021-03" db="EMBL/GenBank/DDBJ databases">
        <title>Evolutionary innovations through gain and loss of genes in the ectomycorrhizal Boletales.</title>
        <authorList>
            <person name="Wu G."/>
            <person name="Miyauchi S."/>
            <person name="Morin E."/>
            <person name="Yang Z.-L."/>
            <person name="Xu J."/>
            <person name="Martin F.M."/>
        </authorList>
    </citation>
    <scope>NUCLEOTIDE SEQUENCE</scope>
    <source>
        <strain evidence="8">BR01</strain>
    </source>
</reference>
<dbReference type="Proteomes" id="UP000683000">
    <property type="component" value="Unassembled WGS sequence"/>
</dbReference>
<dbReference type="SUPFAM" id="SSF54495">
    <property type="entry name" value="UBC-like"/>
    <property type="match status" value="1"/>
</dbReference>
<dbReference type="PANTHER" id="PTHR24068">
    <property type="entry name" value="UBIQUITIN-CONJUGATING ENZYME E2"/>
    <property type="match status" value="1"/>
</dbReference>
<dbReference type="InterPro" id="IPR000608">
    <property type="entry name" value="UBC"/>
</dbReference>
<evidence type="ECO:0000313" key="8">
    <source>
        <dbReference type="EMBL" id="KAG6376590.1"/>
    </source>
</evidence>
<evidence type="ECO:0000313" key="9">
    <source>
        <dbReference type="Proteomes" id="UP000683000"/>
    </source>
</evidence>
<evidence type="ECO:0000256" key="2">
    <source>
        <dbReference type="ARBA" id="ARBA00022679"/>
    </source>
</evidence>
<evidence type="ECO:0000256" key="3">
    <source>
        <dbReference type="ARBA" id="ARBA00022741"/>
    </source>
</evidence>
<dbReference type="Gene3D" id="3.80.10.10">
    <property type="entry name" value="Ribonuclease Inhibitor"/>
    <property type="match status" value="1"/>
</dbReference>
<dbReference type="OrthoDB" id="2747524at2759"/>
<dbReference type="Gene3D" id="3.10.110.10">
    <property type="entry name" value="Ubiquitin Conjugating Enzyme"/>
    <property type="match status" value="1"/>
</dbReference>
<feature type="active site" description="Glycyl thioester intermediate" evidence="6">
    <location>
        <position position="86"/>
    </location>
</feature>
<dbReference type="FunFam" id="3.10.110.10:FF:000020">
    <property type="entry name" value="Ubiquitin-conjugating enzyme E2 N"/>
    <property type="match status" value="1"/>
</dbReference>
<accession>A0A8I2YR93</accession>
<dbReference type="PROSITE" id="PS50127">
    <property type="entry name" value="UBC_2"/>
    <property type="match status" value="1"/>
</dbReference>
<protein>
    <recommendedName>
        <fullName evidence="1">E2 ubiquitin-conjugating enzyme</fullName>
        <ecNumber evidence="1">2.3.2.23</ecNumber>
    </recommendedName>
</protein>
<evidence type="ECO:0000256" key="5">
    <source>
        <dbReference type="ARBA" id="ARBA00022840"/>
    </source>
</evidence>
<keyword evidence="3" id="KW-0547">Nucleotide-binding</keyword>
<dbReference type="EMBL" id="JAGFBS010000011">
    <property type="protein sequence ID" value="KAG6376590.1"/>
    <property type="molecule type" value="Genomic_DNA"/>
</dbReference>
<dbReference type="CDD" id="cd23813">
    <property type="entry name" value="UBCc_UBE2N"/>
    <property type="match status" value="1"/>
</dbReference>
<keyword evidence="2" id="KW-0808">Transferase</keyword>
<organism evidence="8 9">
    <name type="scientific">Boletus reticuloceps</name>
    <dbReference type="NCBI Taxonomy" id="495285"/>
    <lineage>
        <taxon>Eukaryota</taxon>
        <taxon>Fungi</taxon>
        <taxon>Dikarya</taxon>
        <taxon>Basidiomycota</taxon>
        <taxon>Agaricomycotina</taxon>
        <taxon>Agaricomycetes</taxon>
        <taxon>Agaricomycetidae</taxon>
        <taxon>Boletales</taxon>
        <taxon>Boletineae</taxon>
        <taxon>Boletaceae</taxon>
        <taxon>Boletoideae</taxon>
        <taxon>Boletus</taxon>
    </lineage>
</organism>
<keyword evidence="9" id="KW-1185">Reference proteome</keyword>
<dbReference type="Pfam" id="PF00179">
    <property type="entry name" value="UQ_con"/>
    <property type="match status" value="1"/>
</dbReference>
<keyword evidence="4" id="KW-0833">Ubl conjugation pathway</keyword>
<comment type="caution">
    <text evidence="8">The sequence shown here is derived from an EMBL/GenBank/DDBJ whole genome shotgun (WGS) entry which is preliminary data.</text>
</comment>